<sequence>MKNLSTFLFILLFSIAFSQTHRFVYELQTNKNDKVQKINMTLDIDKDYVHFYDYDFLKNDSLRKKDGGNWQTNTRSGQLVLRKRNSFENKSFHDNMFDYFVVDSKDEMTWKIKNETKKSGEYTLQKAETNFGGRSWEAWFNPGIPFQEGPYKFRGLPGLIFEIRDSKGDYSYSLVKSTNLPNTFDTSDFLETHFGKKPVPVTLKQFNKVKLDYYNDPVADMRRLLKGGGTVMIGGEKITSQEQLDQKRIFIQNSIVNNYNPIELDQAIPYPAK</sequence>
<keyword evidence="1" id="KW-0732">Signal</keyword>
<dbReference type="GeneID" id="93133894"/>
<dbReference type="OrthoDB" id="1440774at2"/>
<evidence type="ECO:0000313" key="3">
    <source>
        <dbReference type="Proteomes" id="UP000595426"/>
    </source>
</evidence>
<feature type="chain" id="PRO_5032533309" evidence="1">
    <location>
        <begin position="19"/>
        <end position="273"/>
    </location>
</feature>
<gene>
    <name evidence="2" type="ORF">I6H88_03315</name>
</gene>
<feature type="signal peptide" evidence="1">
    <location>
        <begin position="1"/>
        <end position="18"/>
    </location>
</feature>
<dbReference type="NCBIfam" id="TIGR01200">
    <property type="entry name" value="GLPGLI"/>
    <property type="match status" value="1"/>
</dbReference>
<dbReference type="RefSeq" id="WP_034868943.1">
    <property type="nucleotide sequence ID" value="NZ_CBCSDR010000006.1"/>
</dbReference>
<evidence type="ECO:0000256" key="1">
    <source>
        <dbReference type="SAM" id="SignalP"/>
    </source>
</evidence>
<protein>
    <submittedName>
        <fullName evidence="2">GLPGLI family protein</fullName>
    </submittedName>
</protein>
<reference evidence="2 3" key="1">
    <citation type="submission" date="2020-12" db="EMBL/GenBank/DDBJ databases">
        <title>FDA dAtabase for Regulatory Grade micrObial Sequences (FDA-ARGOS): Supporting development and validation of Infectious Disease Dx tests.</title>
        <authorList>
            <person name="Kerrigan L."/>
            <person name="Long C."/>
            <person name="Tallon L."/>
            <person name="Sadzewicz L."/>
            <person name="Zhao X."/>
            <person name="Boylan J."/>
            <person name="Ott S."/>
            <person name="Bowen H."/>
            <person name="Vavikolanu K."/>
            <person name="Mehta A."/>
            <person name="Aluvathingal J."/>
            <person name="Nadendla S."/>
            <person name="Yan Y."/>
            <person name="Sichtig H."/>
        </authorList>
    </citation>
    <scope>NUCLEOTIDE SEQUENCE [LARGE SCALE GENOMIC DNA]</scope>
    <source>
        <strain evidence="2 3">FDAARGOS_1031</strain>
    </source>
</reference>
<dbReference type="Proteomes" id="UP000595426">
    <property type="component" value="Chromosome"/>
</dbReference>
<evidence type="ECO:0000313" key="2">
    <source>
        <dbReference type="EMBL" id="QQN59625.1"/>
    </source>
</evidence>
<name>A0A7T7V0J1_9FLAO</name>
<organism evidence="2 3">
    <name type="scientific">Elizabethkingia bruuniana</name>
    <dbReference type="NCBI Taxonomy" id="1756149"/>
    <lineage>
        <taxon>Bacteria</taxon>
        <taxon>Pseudomonadati</taxon>
        <taxon>Bacteroidota</taxon>
        <taxon>Flavobacteriia</taxon>
        <taxon>Flavobacteriales</taxon>
        <taxon>Weeksellaceae</taxon>
        <taxon>Elizabethkingia</taxon>
    </lineage>
</organism>
<dbReference type="AlphaFoldDB" id="A0A7T7V0J1"/>
<accession>A0A7T7V0J1</accession>
<dbReference type="EMBL" id="CP067018">
    <property type="protein sequence ID" value="QQN59625.1"/>
    <property type="molecule type" value="Genomic_DNA"/>
</dbReference>
<dbReference type="InterPro" id="IPR005901">
    <property type="entry name" value="GLPGLI"/>
</dbReference>
<proteinExistence type="predicted"/>
<dbReference type="KEGG" id="egm:AYC65_13335"/>
<keyword evidence="3" id="KW-1185">Reference proteome</keyword>
<dbReference type="Pfam" id="PF09697">
    <property type="entry name" value="Porph_ging"/>
    <property type="match status" value="1"/>
</dbReference>